<evidence type="ECO:0000256" key="1">
    <source>
        <dbReference type="ARBA" id="ARBA00006226"/>
    </source>
</evidence>
<evidence type="ECO:0000313" key="3">
    <source>
        <dbReference type="EMBL" id="BBO31841.1"/>
    </source>
</evidence>
<organism evidence="3 4">
    <name type="scientific">Lacipirellula parvula</name>
    <dbReference type="NCBI Taxonomy" id="2650471"/>
    <lineage>
        <taxon>Bacteria</taxon>
        <taxon>Pseudomonadati</taxon>
        <taxon>Planctomycetota</taxon>
        <taxon>Planctomycetia</taxon>
        <taxon>Pirellulales</taxon>
        <taxon>Lacipirellulaceae</taxon>
        <taxon>Lacipirellula</taxon>
    </lineage>
</organism>
<protein>
    <submittedName>
        <fullName evidence="3">Uncharacterized protein</fullName>
    </submittedName>
</protein>
<dbReference type="Gene3D" id="3.30.2310.20">
    <property type="entry name" value="RelE-like"/>
    <property type="match status" value="1"/>
</dbReference>
<comment type="similarity">
    <text evidence="1">Belongs to the RelE toxin family.</text>
</comment>
<evidence type="ECO:0000256" key="2">
    <source>
        <dbReference type="ARBA" id="ARBA00022649"/>
    </source>
</evidence>
<dbReference type="AlphaFoldDB" id="A0A5K7XAQ1"/>
<dbReference type="RefSeq" id="WP_152097912.1">
    <property type="nucleotide sequence ID" value="NZ_AP021861.1"/>
</dbReference>
<dbReference type="Pfam" id="PF05016">
    <property type="entry name" value="ParE_toxin"/>
    <property type="match status" value="1"/>
</dbReference>
<keyword evidence="4" id="KW-1185">Reference proteome</keyword>
<dbReference type="InterPro" id="IPR007712">
    <property type="entry name" value="RelE/ParE_toxin"/>
</dbReference>
<proteinExistence type="inferred from homology"/>
<sequence>MVEIVVSSPAEQEYAEALTWYAQRSPRVAQRFDDDFDQSLRLIAATPERFAKCDARHRFFLMRHFPYQIIYRNDATYLTVVAVAHTSREPEYWQGR</sequence>
<dbReference type="KEGG" id="lpav:PLANPX_1453"/>
<name>A0A5K7XAQ1_9BACT</name>
<gene>
    <name evidence="3" type="ORF">PLANPX_1453</name>
</gene>
<dbReference type="PANTHER" id="PTHR33755">
    <property type="entry name" value="TOXIN PARE1-RELATED"/>
    <property type="match status" value="1"/>
</dbReference>
<keyword evidence="2" id="KW-1277">Toxin-antitoxin system</keyword>
<dbReference type="InterPro" id="IPR051803">
    <property type="entry name" value="TA_system_RelE-like_toxin"/>
</dbReference>
<dbReference type="EMBL" id="AP021861">
    <property type="protein sequence ID" value="BBO31841.1"/>
    <property type="molecule type" value="Genomic_DNA"/>
</dbReference>
<dbReference type="Proteomes" id="UP000326837">
    <property type="component" value="Chromosome"/>
</dbReference>
<evidence type="ECO:0000313" key="4">
    <source>
        <dbReference type="Proteomes" id="UP000326837"/>
    </source>
</evidence>
<dbReference type="InterPro" id="IPR035093">
    <property type="entry name" value="RelE/ParE_toxin_dom_sf"/>
</dbReference>
<reference evidence="4" key="1">
    <citation type="submission" date="2019-10" db="EMBL/GenBank/DDBJ databases">
        <title>Lacipirellula parvula gen. nov., sp. nov., representing a lineage of planctomycetes widespread in freshwater anoxic habitats, and description of the family Lacipirellulaceae.</title>
        <authorList>
            <person name="Dedysh S.N."/>
            <person name="Kulichevskaya I.S."/>
            <person name="Beletsky A.V."/>
            <person name="Rakitin A.L."/>
            <person name="Mardanov A.V."/>
            <person name="Ivanova A.A."/>
            <person name="Saltykova V.X."/>
            <person name="Rijpstra W.I.C."/>
            <person name="Sinninghe Damste J.S."/>
            <person name="Ravin N.V."/>
        </authorList>
    </citation>
    <scope>NUCLEOTIDE SEQUENCE [LARGE SCALE GENOMIC DNA]</scope>
    <source>
        <strain evidence="4">PX69</strain>
    </source>
</reference>
<dbReference type="PANTHER" id="PTHR33755:SF8">
    <property type="entry name" value="TOXIN PARE2"/>
    <property type="match status" value="1"/>
</dbReference>
<accession>A0A5K7XAQ1</accession>